<keyword evidence="1" id="KW-0614">Plasmid</keyword>
<proteinExistence type="predicted"/>
<dbReference type="KEGG" id="lse:F1C12_21760"/>
<accession>A0A7G6YHE7</accession>
<evidence type="ECO:0000313" key="2">
    <source>
        <dbReference type="Proteomes" id="UP000515511"/>
    </source>
</evidence>
<name>A0A7G6YHE7_9MICO</name>
<dbReference type="RefSeq" id="WP_185279185.1">
    <property type="nucleotide sequence ID" value="NZ_CP043642.1"/>
</dbReference>
<dbReference type="EMBL" id="CP043642">
    <property type="protein sequence ID" value="QNE37912.1"/>
    <property type="molecule type" value="Genomic_DNA"/>
</dbReference>
<organism evidence="1 2">
    <name type="scientific">Leifsonia shinshuensis</name>
    <dbReference type="NCBI Taxonomy" id="150026"/>
    <lineage>
        <taxon>Bacteria</taxon>
        <taxon>Bacillati</taxon>
        <taxon>Actinomycetota</taxon>
        <taxon>Actinomycetes</taxon>
        <taxon>Micrococcales</taxon>
        <taxon>Microbacteriaceae</taxon>
        <taxon>Leifsonia</taxon>
    </lineage>
</organism>
<dbReference type="AlphaFoldDB" id="A0A7G6YHE7"/>
<reference evidence="2" key="1">
    <citation type="submission" date="2019-09" db="EMBL/GenBank/DDBJ databases">
        <title>Antimicrobial potential of Antarctic Bacteria.</title>
        <authorList>
            <person name="Benaud N."/>
            <person name="Edwards R.J."/>
            <person name="Ferrari B.C."/>
        </authorList>
    </citation>
    <scope>NUCLEOTIDE SEQUENCE [LARGE SCALE GENOMIC DNA]</scope>
    <source>
        <strain evidence="2">INR9</strain>
        <plasmid evidence="2">unnamed1</plasmid>
    </source>
</reference>
<protein>
    <submittedName>
        <fullName evidence="1">Uncharacterized protein</fullName>
    </submittedName>
</protein>
<dbReference type="Proteomes" id="UP000515511">
    <property type="component" value="Plasmid unnamed1"/>
</dbReference>
<evidence type="ECO:0000313" key="1">
    <source>
        <dbReference type="EMBL" id="QNE37912.1"/>
    </source>
</evidence>
<geneLocation type="plasmid" evidence="1 2">
    <name>unnamed1</name>
</geneLocation>
<sequence>MTANQIRTTTRPRRGLLHGQRGSIRDSLASVIVLAVIATAVATSTPSAAAVVTTTGSISERLSTISALVDDKRATVTWGTPDDPAIRTLTLPSGTIAKVAAWTTAGDGGSTYEALIPRDRADSTSTCLTPANAADRRCLHAELFRANDITTLVPNPIVRMDPSLNAPVGTVNPAVKGSPDATPAGTALAQATPTSSRTWRYLIHAKSLTTSATLRFQQNGSTLATMPILPAPSNYIGTIAVAASGPVTLTVVDGSAATDTILIYDAGAAS</sequence>
<gene>
    <name evidence="1" type="ORF">F1C12_21760</name>
</gene>